<proteinExistence type="predicted"/>
<keyword evidence="2" id="KW-1185">Reference proteome</keyword>
<evidence type="ECO:0000313" key="2">
    <source>
        <dbReference type="Proteomes" id="UP000037069"/>
    </source>
</evidence>
<accession>A0A0L0BY07</accession>
<sequence>MKLIYIKCLMVVIYSGGYDFSTLDTKCANLMAATVYRCNFRNLITGSQNPLRTKIYIQKYTKYAPTATGSRFLETEFVCGPKMKDPDIPDENKNLVRYIHSQFLYPPPKKIVYIDFAISFVTHPNIDPRSTKIYILGKVSLILKKTKNFNAHYCLQNTSIVLKFDAIRKL</sequence>
<protein>
    <submittedName>
        <fullName evidence="1">Uncharacterized protein</fullName>
    </submittedName>
</protein>
<name>A0A0L0BY07_LUCCU</name>
<reference evidence="1 2" key="1">
    <citation type="journal article" date="2015" name="Nat. Commun.">
        <title>Lucilia cuprina genome unlocks parasitic fly biology to underpin future interventions.</title>
        <authorList>
            <person name="Anstead C.A."/>
            <person name="Korhonen P.K."/>
            <person name="Young N.D."/>
            <person name="Hall R.S."/>
            <person name="Jex A.R."/>
            <person name="Murali S.C."/>
            <person name="Hughes D.S."/>
            <person name="Lee S.F."/>
            <person name="Perry T."/>
            <person name="Stroehlein A.J."/>
            <person name="Ansell B.R."/>
            <person name="Breugelmans B."/>
            <person name="Hofmann A."/>
            <person name="Qu J."/>
            <person name="Dugan S."/>
            <person name="Lee S.L."/>
            <person name="Chao H."/>
            <person name="Dinh H."/>
            <person name="Han Y."/>
            <person name="Doddapaneni H.V."/>
            <person name="Worley K.C."/>
            <person name="Muzny D.M."/>
            <person name="Ioannidis P."/>
            <person name="Waterhouse R.M."/>
            <person name="Zdobnov E.M."/>
            <person name="James P.J."/>
            <person name="Bagnall N.H."/>
            <person name="Kotze A.C."/>
            <person name="Gibbs R.A."/>
            <person name="Richards S."/>
            <person name="Batterham P."/>
            <person name="Gasser R.B."/>
        </authorList>
    </citation>
    <scope>NUCLEOTIDE SEQUENCE [LARGE SCALE GENOMIC DNA]</scope>
    <source>
        <strain evidence="1 2">LS</strain>
        <tissue evidence="1">Full body</tissue>
    </source>
</reference>
<organism evidence="1 2">
    <name type="scientific">Lucilia cuprina</name>
    <name type="common">Green bottle fly</name>
    <name type="synonym">Australian sheep blowfly</name>
    <dbReference type="NCBI Taxonomy" id="7375"/>
    <lineage>
        <taxon>Eukaryota</taxon>
        <taxon>Metazoa</taxon>
        <taxon>Ecdysozoa</taxon>
        <taxon>Arthropoda</taxon>
        <taxon>Hexapoda</taxon>
        <taxon>Insecta</taxon>
        <taxon>Pterygota</taxon>
        <taxon>Neoptera</taxon>
        <taxon>Endopterygota</taxon>
        <taxon>Diptera</taxon>
        <taxon>Brachycera</taxon>
        <taxon>Muscomorpha</taxon>
        <taxon>Oestroidea</taxon>
        <taxon>Calliphoridae</taxon>
        <taxon>Luciliinae</taxon>
        <taxon>Lucilia</taxon>
    </lineage>
</organism>
<evidence type="ECO:0000313" key="1">
    <source>
        <dbReference type="EMBL" id="KNC24902.1"/>
    </source>
</evidence>
<dbReference type="Proteomes" id="UP000037069">
    <property type="component" value="Unassembled WGS sequence"/>
</dbReference>
<dbReference type="AlphaFoldDB" id="A0A0L0BY07"/>
<dbReference type="EMBL" id="JRES01001167">
    <property type="protein sequence ID" value="KNC24902.1"/>
    <property type="molecule type" value="Genomic_DNA"/>
</dbReference>
<gene>
    <name evidence="1" type="ORF">FF38_02996</name>
</gene>
<comment type="caution">
    <text evidence="1">The sequence shown here is derived from an EMBL/GenBank/DDBJ whole genome shotgun (WGS) entry which is preliminary data.</text>
</comment>